<keyword evidence="1" id="KW-0732">Signal</keyword>
<accession>L0DP28</accession>
<dbReference type="AlphaFoldDB" id="L0DP28"/>
<dbReference type="Pfam" id="PF01322">
    <property type="entry name" value="Cytochrom_C_2"/>
    <property type="match status" value="1"/>
</dbReference>
<dbReference type="eggNOG" id="ENOG502ZSRC">
    <property type="taxonomic scope" value="Bacteria"/>
</dbReference>
<dbReference type="OrthoDB" id="277865at2"/>
<feature type="chain" id="PRO_5003940288" evidence="1">
    <location>
        <begin position="20"/>
        <end position="152"/>
    </location>
</feature>
<dbReference type="EMBL" id="CP003364">
    <property type="protein sequence ID" value="AGA30608.1"/>
    <property type="molecule type" value="Genomic_DNA"/>
</dbReference>
<keyword evidence="3" id="KW-1185">Reference proteome</keyword>
<proteinExistence type="predicted"/>
<dbReference type="GO" id="GO:0009055">
    <property type="term" value="F:electron transfer activity"/>
    <property type="evidence" value="ECO:0007669"/>
    <property type="project" value="InterPro"/>
</dbReference>
<reference evidence="2 3" key="1">
    <citation type="submission" date="2012-02" db="EMBL/GenBank/DDBJ databases">
        <title>Complete sequence of chromosome of Singulisphaera acidiphila DSM 18658.</title>
        <authorList>
            <consortium name="US DOE Joint Genome Institute (JGI-PGF)"/>
            <person name="Lucas S."/>
            <person name="Copeland A."/>
            <person name="Lapidus A."/>
            <person name="Glavina del Rio T."/>
            <person name="Dalin E."/>
            <person name="Tice H."/>
            <person name="Bruce D."/>
            <person name="Goodwin L."/>
            <person name="Pitluck S."/>
            <person name="Peters L."/>
            <person name="Ovchinnikova G."/>
            <person name="Chertkov O."/>
            <person name="Kyrpides N."/>
            <person name="Mavromatis K."/>
            <person name="Ivanova N."/>
            <person name="Brettin T."/>
            <person name="Detter J.C."/>
            <person name="Han C."/>
            <person name="Larimer F."/>
            <person name="Land M."/>
            <person name="Hauser L."/>
            <person name="Markowitz V."/>
            <person name="Cheng J.-F."/>
            <person name="Hugenholtz P."/>
            <person name="Woyke T."/>
            <person name="Wu D."/>
            <person name="Tindall B."/>
            <person name="Pomrenke H."/>
            <person name="Brambilla E."/>
            <person name="Klenk H.-P."/>
            <person name="Eisen J.A."/>
        </authorList>
    </citation>
    <scope>NUCLEOTIDE SEQUENCE [LARGE SCALE GENOMIC DNA]</scope>
    <source>
        <strain evidence="3">ATCC BAA-1392 / DSM 18658 / VKM B-2454 / MOB10</strain>
    </source>
</reference>
<dbReference type="GO" id="GO:0020037">
    <property type="term" value="F:heme binding"/>
    <property type="evidence" value="ECO:0007669"/>
    <property type="project" value="InterPro"/>
</dbReference>
<dbReference type="Gene3D" id="1.20.120.10">
    <property type="entry name" value="Cytochrome c/b562"/>
    <property type="match status" value="1"/>
</dbReference>
<dbReference type="HOGENOM" id="CLU_1721126_0_0_0"/>
<dbReference type="SUPFAM" id="SSF47175">
    <property type="entry name" value="Cytochromes"/>
    <property type="match status" value="1"/>
</dbReference>
<protein>
    <submittedName>
        <fullName evidence="2">Cytochrome C</fullName>
    </submittedName>
</protein>
<dbReference type="GO" id="GO:0022900">
    <property type="term" value="P:electron transport chain"/>
    <property type="evidence" value="ECO:0007669"/>
    <property type="project" value="InterPro"/>
</dbReference>
<feature type="signal peptide" evidence="1">
    <location>
        <begin position="1"/>
        <end position="19"/>
    </location>
</feature>
<dbReference type="Proteomes" id="UP000010798">
    <property type="component" value="Chromosome"/>
</dbReference>
<dbReference type="InterPro" id="IPR002321">
    <property type="entry name" value="Cyt_c_II"/>
</dbReference>
<dbReference type="KEGG" id="saci:Sinac_6533"/>
<dbReference type="RefSeq" id="WP_015249691.1">
    <property type="nucleotide sequence ID" value="NC_019892.1"/>
</dbReference>
<sequence>MNRKWIVAIATMFSFSALVAGLSIAMADDEGPVHDVMEKINSKSNAIKKAIRAEPGYKKAKKELPTLVKDLVQLSKDTKELAKDAVKKAKNVKDAEQQWADLSDALTKELEKFDAKVNDSKSEYKDIKSAYGPVSQSCTKCHDVFRVEENGF</sequence>
<evidence type="ECO:0000256" key="1">
    <source>
        <dbReference type="SAM" id="SignalP"/>
    </source>
</evidence>
<organism evidence="2 3">
    <name type="scientific">Singulisphaera acidiphila (strain ATCC BAA-1392 / DSM 18658 / VKM B-2454 / MOB10)</name>
    <dbReference type="NCBI Taxonomy" id="886293"/>
    <lineage>
        <taxon>Bacteria</taxon>
        <taxon>Pseudomonadati</taxon>
        <taxon>Planctomycetota</taxon>
        <taxon>Planctomycetia</taxon>
        <taxon>Isosphaerales</taxon>
        <taxon>Isosphaeraceae</taxon>
        <taxon>Singulisphaera</taxon>
    </lineage>
</organism>
<dbReference type="PROSITE" id="PS51009">
    <property type="entry name" value="CYTCII"/>
    <property type="match status" value="1"/>
</dbReference>
<name>L0DP28_SINAD</name>
<dbReference type="GO" id="GO:0005506">
    <property type="term" value="F:iron ion binding"/>
    <property type="evidence" value="ECO:0007669"/>
    <property type="project" value="InterPro"/>
</dbReference>
<gene>
    <name evidence="2" type="ordered locus">Sinac_6533</name>
</gene>
<evidence type="ECO:0000313" key="3">
    <source>
        <dbReference type="Proteomes" id="UP000010798"/>
    </source>
</evidence>
<evidence type="ECO:0000313" key="2">
    <source>
        <dbReference type="EMBL" id="AGA30608.1"/>
    </source>
</evidence>
<dbReference type="InterPro" id="IPR010980">
    <property type="entry name" value="Cyt_c/b562"/>
</dbReference>
<dbReference type="STRING" id="886293.Sinac_6533"/>